<evidence type="ECO:0000313" key="4">
    <source>
        <dbReference type="EMBL" id="SVA90404.1"/>
    </source>
</evidence>
<dbReference type="SMART" id="SM00937">
    <property type="entry name" value="PCRF"/>
    <property type="match status" value="1"/>
</dbReference>
<dbReference type="HAMAP" id="MF_00094">
    <property type="entry name" value="Rel_fac_2"/>
    <property type="match status" value="1"/>
</dbReference>
<dbReference type="NCBIfam" id="TIGR00020">
    <property type="entry name" value="prfB"/>
    <property type="match status" value="1"/>
</dbReference>
<name>A0A381ZMR4_9ZZZZ</name>
<dbReference type="Gene3D" id="1.20.58.410">
    <property type="entry name" value="Release factor"/>
    <property type="match status" value="1"/>
</dbReference>
<feature type="domain" description="Peptide chain release factor" evidence="3">
    <location>
        <begin position="44"/>
        <end position="154"/>
    </location>
</feature>
<dbReference type="InterPro" id="IPR005139">
    <property type="entry name" value="PCRF"/>
</dbReference>
<gene>
    <name evidence="4" type="ORF">METZ01_LOCUS143258</name>
</gene>
<dbReference type="Pfam" id="PF00472">
    <property type="entry name" value="RF-1"/>
    <property type="match status" value="1"/>
</dbReference>
<accession>A0A381ZMR4</accession>
<evidence type="ECO:0000259" key="3">
    <source>
        <dbReference type="SMART" id="SM00937"/>
    </source>
</evidence>
<proteinExistence type="inferred from homology"/>
<evidence type="ECO:0000256" key="1">
    <source>
        <dbReference type="ARBA" id="ARBA00010835"/>
    </source>
</evidence>
<dbReference type="SUPFAM" id="SSF75620">
    <property type="entry name" value="Release factor"/>
    <property type="match status" value="1"/>
</dbReference>
<keyword evidence="2" id="KW-0648">Protein biosynthesis</keyword>
<dbReference type="Gene3D" id="3.30.70.1660">
    <property type="match status" value="1"/>
</dbReference>
<dbReference type="PANTHER" id="PTHR43116:SF3">
    <property type="entry name" value="CLASS I PEPTIDE CHAIN RELEASE FACTOR"/>
    <property type="match status" value="1"/>
</dbReference>
<dbReference type="PANTHER" id="PTHR43116">
    <property type="entry name" value="PEPTIDE CHAIN RELEASE FACTOR 2"/>
    <property type="match status" value="1"/>
</dbReference>
<dbReference type="AlphaFoldDB" id="A0A381ZMR4"/>
<evidence type="ECO:0000256" key="2">
    <source>
        <dbReference type="ARBA" id="ARBA00022917"/>
    </source>
</evidence>
<comment type="similarity">
    <text evidence="1">Belongs to the prokaryotic/mitochondrial release factor family.</text>
</comment>
<dbReference type="GO" id="GO:0005737">
    <property type="term" value="C:cytoplasm"/>
    <property type="evidence" value="ECO:0007669"/>
    <property type="project" value="InterPro"/>
</dbReference>
<dbReference type="EMBL" id="UINC01021892">
    <property type="protein sequence ID" value="SVA90404.1"/>
    <property type="molecule type" value="Genomic_DNA"/>
</dbReference>
<dbReference type="InterPro" id="IPR000352">
    <property type="entry name" value="Pep_chain_release_fac_I"/>
</dbReference>
<sequence>MSDGFWNDSTKAQKISKELGYYESQLNDINSVISSLQSLKELIILSIDENDNSFEEEILNSLDLLEKNIGNLELKTLFDGKYDVRNAIISIHAGAGGVESQDWASMIMRMYLRWAEKMNMTSKILEISKGDEAGIKSTTIHIKGNNVYGLLKSEKGVHRLVRLSPYDSDNARHTSFVLVETLPEIESDVEIELKSDDLNIESFKAGGAGGQSVQKNSTAIRITHIPTGIKVSCQNERSQAQNKEIAMRILQSRLLSLELKKREENEKKIRGPHISAEWGNQIRSYVLHPYKMVKDHRSDYESSDPDKILDGDINEFIDNYLRMSKN</sequence>
<dbReference type="Gene3D" id="3.30.160.20">
    <property type="match status" value="1"/>
</dbReference>
<dbReference type="InterPro" id="IPR045853">
    <property type="entry name" value="Pep_chain_release_fac_I_sf"/>
</dbReference>
<dbReference type="FunFam" id="3.30.160.20:FF:000004">
    <property type="entry name" value="Peptide chain release factor 1"/>
    <property type="match status" value="1"/>
</dbReference>
<dbReference type="GO" id="GO:0016149">
    <property type="term" value="F:translation release factor activity, codon specific"/>
    <property type="evidence" value="ECO:0007669"/>
    <property type="project" value="InterPro"/>
</dbReference>
<protein>
    <recommendedName>
        <fullName evidence="3">Peptide chain release factor domain-containing protein</fullName>
    </recommendedName>
</protein>
<dbReference type="InterPro" id="IPR004374">
    <property type="entry name" value="PrfB"/>
</dbReference>
<organism evidence="4">
    <name type="scientific">marine metagenome</name>
    <dbReference type="NCBI Taxonomy" id="408172"/>
    <lineage>
        <taxon>unclassified sequences</taxon>
        <taxon>metagenomes</taxon>
        <taxon>ecological metagenomes</taxon>
    </lineage>
</organism>
<dbReference type="Pfam" id="PF03462">
    <property type="entry name" value="PCRF"/>
    <property type="match status" value="1"/>
</dbReference>
<reference evidence="4" key="1">
    <citation type="submission" date="2018-05" db="EMBL/GenBank/DDBJ databases">
        <authorList>
            <person name="Lanie J.A."/>
            <person name="Ng W.-L."/>
            <person name="Kazmierczak K.M."/>
            <person name="Andrzejewski T.M."/>
            <person name="Davidsen T.M."/>
            <person name="Wayne K.J."/>
            <person name="Tettelin H."/>
            <person name="Glass J.I."/>
            <person name="Rusch D."/>
            <person name="Podicherti R."/>
            <person name="Tsui H.-C.T."/>
            <person name="Winkler M.E."/>
        </authorList>
    </citation>
    <scope>NUCLEOTIDE SEQUENCE</scope>
</reference>